<evidence type="ECO:0000259" key="6">
    <source>
        <dbReference type="Pfam" id="PF00155"/>
    </source>
</evidence>
<dbReference type="InterPro" id="IPR027619">
    <property type="entry name" value="C-S_lyase_PatB-like"/>
</dbReference>
<organism evidence="7 8">
    <name type="scientific">Oceanobacillus oncorhynchi</name>
    <dbReference type="NCBI Taxonomy" id="545501"/>
    <lineage>
        <taxon>Bacteria</taxon>
        <taxon>Bacillati</taxon>
        <taxon>Bacillota</taxon>
        <taxon>Bacilli</taxon>
        <taxon>Bacillales</taxon>
        <taxon>Bacillaceae</taxon>
        <taxon>Oceanobacillus</taxon>
    </lineage>
</organism>
<proteinExistence type="inferred from homology"/>
<dbReference type="Gene3D" id="3.40.640.10">
    <property type="entry name" value="Type I PLP-dependent aspartate aminotransferase-like (Major domain)"/>
    <property type="match status" value="1"/>
</dbReference>
<dbReference type="PANTHER" id="PTHR43525">
    <property type="entry name" value="PROTEIN MALY"/>
    <property type="match status" value="1"/>
</dbReference>
<dbReference type="CDD" id="cd00609">
    <property type="entry name" value="AAT_like"/>
    <property type="match status" value="1"/>
</dbReference>
<comment type="similarity">
    <text evidence="5">Belongs to the class-II pyridoxal-phosphate-dependent aminotransferase family. MalY/PatB cystathionine beta-lyase subfamily.</text>
</comment>
<dbReference type="NCBIfam" id="TIGR04350">
    <property type="entry name" value="C_S_lyase_PatB"/>
    <property type="match status" value="1"/>
</dbReference>
<dbReference type="PANTHER" id="PTHR43525:SF1">
    <property type="entry name" value="PROTEIN MALY"/>
    <property type="match status" value="1"/>
</dbReference>
<keyword evidence="8" id="KW-1185">Reference proteome</keyword>
<dbReference type="InterPro" id="IPR015421">
    <property type="entry name" value="PyrdxlP-dep_Trfase_major"/>
</dbReference>
<dbReference type="Pfam" id="PF00155">
    <property type="entry name" value="Aminotran_1_2"/>
    <property type="match status" value="1"/>
</dbReference>
<keyword evidence="3" id="KW-0663">Pyridoxal phosphate</keyword>
<evidence type="ECO:0000256" key="5">
    <source>
        <dbReference type="ARBA" id="ARBA00037974"/>
    </source>
</evidence>
<dbReference type="GO" id="GO:0030170">
    <property type="term" value="F:pyridoxal phosphate binding"/>
    <property type="evidence" value="ECO:0007669"/>
    <property type="project" value="InterPro"/>
</dbReference>
<evidence type="ECO:0000256" key="3">
    <source>
        <dbReference type="ARBA" id="ARBA00022898"/>
    </source>
</evidence>
<dbReference type="Proteomes" id="UP000040453">
    <property type="component" value="Unassembled WGS sequence"/>
</dbReference>
<dbReference type="OrthoDB" id="9802872at2"/>
<evidence type="ECO:0000313" key="7">
    <source>
        <dbReference type="EMBL" id="CEI81501.1"/>
    </source>
</evidence>
<name>A0A0A1MR41_9BACI</name>
<dbReference type="AlphaFoldDB" id="A0A0A1MR41"/>
<dbReference type="SUPFAM" id="SSF53383">
    <property type="entry name" value="PLP-dependent transferases"/>
    <property type="match status" value="1"/>
</dbReference>
<evidence type="ECO:0000256" key="4">
    <source>
        <dbReference type="ARBA" id="ARBA00023239"/>
    </source>
</evidence>
<gene>
    <name evidence="7" type="primary">patB</name>
    <name evidence="7" type="ORF">BN997_01324</name>
</gene>
<dbReference type="RefSeq" id="WP_042530669.1">
    <property type="nucleotide sequence ID" value="NZ_CDGG01000001.1"/>
</dbReference>
<evidence type="ECO:0000256" key="2">
    <source>
        <dbReference type="ARBA" id="ARBA00012224"/>
    </source>
</evidence>
<dbReference type="InterPro" id="IPR004839">
    <property type="entry name" value="Aminotransferase_I/II_large"/>
</dbReference>
<evidence type="ECO:0000313" key="8">
    <source>
        <dbReference type="Proteomes" id="UP000040453"/>
    </source>
</evidence>
<dbReference type="EC" id="4.4.1.13" evidence="2"/>
<dbReference type="STRING" id="545501.BN997_01324"/>
<dbReference type="EMBL" id="CDGG01000001">
    <property type="protein sequence ID" value="CEI81501.1"/>
    <property type="molecule type" value="Genomic_DNA"/>
</dbReference>
<dbReference type="InterPro" id="IPR015424">
    <property type="entry name" value="PyrdxlP-dep_Trfase"/>
</dbReference>
<dbReference type="InterPro" id="IPR051798">
    <property type="entry name" value="Class-II_PLP-Dep_Aminotrans"/>
</dbReference>
<dbReference type="InterPro" id="IPR015422">
    <property type="entry name" value="PyrdxlP-dep_Trfase_small"/>
</dbReference>
<sequence>MSIFEEVHDRKQTKSMKWDMLQKRFQSEDVIPMWVADMDFKAPEAVNQALIKRAEHGIYGYTVIDEDVTSSITDWVKNRHGWDIQADSLNYSPGVINTLHMALQAFTEPGDKIMIQTPVYTPFYNIIKVLDREVVKNPLIQQDDYYTIDFEDMEKKLASGVKAFILCSPHNPVGRVWTEEELRKMAELCLQYDAMIFSDEIHADLVFKGHKHLPIASLSEEIADKTITCMAPSKTFNLAGLQASYAVTPNKQNKQKLEKAFLRQGLNNSLNGMAITAMEAAYRHGGPWLEELLEVVESHTAYIKEMFAAHAPELKVIKSEGTYLVWVDCSQLNMDKKELNRFMIDKGRVGLNPGQDYGDEGDAFMRINVACPRATIEEGVQRIIHAVEAWRASTN</sequence>
<protein>
    <recommendedName>
        <fullName evidence="2">cysteine-S-conjugate beta-lyase</fullName>
        <ecNumber evidence="2">4.4.1.13</ecNumber>
    </recommendedName>
</protein>
<accession>A0A0A1MR41</accession>
<evidence type="ECO:0000256" key="1">
    <source>
        <dbReference type="ARBA" id="ARBA00001933"/>
    </source>
</evidence>
<reference evidence="7 8" key="1">
    <citation type="submission" date="2014-11" db="EMBL/GenBank/DDBJ databases">
        <authorList>
            <person name="Urmite Genomes Urmite Genomes"/>
        </authorList>
    </citation>
    <scope>NUCLEOTIDE SEQUENCE [LARGE SCALE GENOMIC DNA]</scope>
    <source>
        <strain evidence="7 8">Oc5</strain>
    </source>
</reference>
<comment type="cofactor">
    <cofactor evidence="1">
        <name>pyridoxal 5'-phosphate</name>
        <dbReference type="ChEBI" id="CHEBI:597326"/>
    </cofactor>
</comment>
<keyword evidence="4 7" id="KW-0456">Lyase</keyword>
<dbReference type="Gene3D" id="3.90.1150.10">
    <property type="entry name" value="Aspartate Aminotransferase, domain 1"/>
    <property type="match status" value="1"/>
</dbReference>
<dbReference type="GO" id="GO:0047804">
    <property type="term" value="F:cysteine-S-conjugate beta-lyase activity"/>
    <property type="evidence" value="ECO:0007669"/>
    <property type="project" value="UniProtKB-EC"/>
</dbReference>
<feature type="domain" description="Aminotransferase class I/classII large" evidence="6">
    <location>
        <begin position="30"/>
        <end position="383"/>
    </location>
</feature>